<dbReference type="GO" id="GO:0003682">
    <property type="term" value="F:chromatin binding"/>
    <property type="evidence" value="ECO:0007669"/>
    <property type="project" value="TreeGrafter"/>
</dbReference>
<dbReference type="FunCoup" id="A0A2G5EB72">
    <property type="interactions" value="1544"/>
</dbReference>
<dbReference type="Proteomes" id="UP000230069">
    <property type="component" value="Unassembled WGS sequence"/>
</dbReference>
<accession>A0A2G5EB72</accession>
<feature type="region of interest" description="Disordered" evidence="3">
    <location>
        <begin position="276"/>
        <end position="326"/>
    </location>
</feature>
<dbReference type="GO" id="GO:0042393">
    <property type="term" value="F:histone binding"/>
    <property type="evidence" value="ECO:0007669"/>
    <property type="project" value="TreeGrafter"/>
</dbReference>
<dbReference type="GO" id="GO:0005634">
    <property type="term" value="C:nucleus"/>
    <property type="evidence" value="ECO:0007669"/>
    <property type="project" value="UniProtKB-SubCell"/>
</dbReference>
<sequence length="462" mass="50413">MSFQGKAFWMAKDGNCLNDGEMGFDGSSRIVYDNSSRVEPKRAQPWFLDAPEPDMFPNKKQAVESSNRSLSGVSNANITQWENASSFQAVPNQFTDRLFGSEQGRNFNFGSRTIPSIGAGNLNLGRPNIEDQFGNDSSIALSMSHTIEDPASCLSYGGIRKVKINQVKDADSGLSASGGQTSNTRDTNTICFSQVQDTENNMPVSVGHSFNKGESGTISFNQGKDSDGGIPVSVGHTFSKGDSNTISFSGFQDESEANPSGQLISSYDLLLSQSSAQPSETLNQKEVNSNTEVTRGTPQLTTASGTASKNKTDPKPSKKPAPNNFPSNVRSLLSTGILDDVPVKYIAWSREKELRGVIKGSGYLCGCQSCSYNKVLNAYEFERHAGCKTKHPNNHIYFENGKTIYAVVQELRSTPQSLLFEAIQTVTGSPVNEKSFRIWKESFQAATRELQRIYGKDDIQQL</sequence>
<feature type="compositionally biased region" description="Polar residues" evidence="3">
    <location>
        <begin position="276"/>
        <end position="309"/>
    </location>
</feature>
<evidence type="ECO:0000313" key="5">
    <source>
        <dbReference type="EMBL" id="PIA53013.1"/>
    </source>
</evidence>
<organism evidence="5 6">
    <name type="scientific">Aquilegia coerulea</name>
    <name type="common">Rocky mountain columbine</name>
    <dbReference type="NCBI Taxonomy" id="218851"/>
    <lineage>
        <taxon>Eukaryota</taxon>
        <taxon>Viridiplantae</taxon>
        <taxon>Streptophyta</taxon>
        <taxon>Embryophyta</taxon>
        <taxon>Tracheophyta</taxon>
        <taxon>Spermatophyta</taxon>
        <taxon>Magnoliopsida</taxon>
        <taxon>Ranunculales</taxon>
        <taxon>Ranunculaceae</taxon>
        <taxon>Thalictroideae</taxon>
        <taxon>Aquilegia</taxon>
    </lineage>
</organism>
<dbReference type="STRING" id="218851.A0A2G5EB72"/>
<protein>
    <recommendedName>
        <fullName evidence="4">Tify domain-containing protein</fullName>
    </recommendedName>
</protein>
<dbReference type="GO" id="GO:0000977">
    <property type="term" value="F:RNA polymerase II transcription regulatory region sequence-specific DNA binding"/>
    <property type="evidence" value="ECO:0007669"/>
    <property type="project" value="TreeGrafter"/>
</dbReference>
<feature type="compositionally biased region" description="Polar residues" evidence="3">
    <location>
        <begin position="213"/>
        <end position="223"/>
    </location>
</feature>
<name>A0A2G5EB72_AQUCA</name>
<dbReference type="AlphaFoldDB" id="A0A2G5EB72"/>
<dbReference type="OrthoDB" id="1863332at2759"/>
<gene>
    <name evidence="5" type="ORF">AQUCO_01000700v1</name>
</gene>
<dbReference type="InterPro" id="IPR032308">
    <property type="entry name" value="TDBD"/>
</dbReference>
<dbReference type="PANTHER" id="PTHR47025:SF9">
    <property type="entry name" value="PROTEIN, PUTATIVE-RELATED"/>
    <property type="match status" value="1"/>
</dbReference>
<comment type="subcellular location">
    <subcellularLocation>
        <location evidence="1">Nucleus</location>
    </subcellularLocation>
</comment>
<dbReference type="InParanoid" id="A0A2G5EB72"/>
<proteinExistence type="predicted"/>
<dbReference type="PANTHER" id="PTHR47025">
    <property type="entry name" value="AUTOIMMUNE REGULATOR"/>
    <property type="match status" value="1"/>
</dbReference>
<evidence type="ECO:0000256" key="3">
    <source>
        <dbReference type="SAM" id="MobiDB-lite"/>
    </source>
</evidence>
<evidence type="ECO:0000313" key="6">
    <source>
        <dbReference type="Proteomes" id="UP000230069"/>
    </source>
</evidence>
<keyword evidence="2" id="KW-0539">Nucleus</keyword>
<evidence type="ECO:0000256" key="1">
    <source>
        <dbReference type="ARBA" id="ARBA00004123"/>
    </source>
</evidence>
<evidence type="ECO:0000256" key="2">
    <source>
        <dbReference type="ARBA" id="ARBA00023242"/>
    </source>
</evidence>
<dbReference type="GO" id="GO:0045944">
    <property type="term" value="P:positive regulation of transcription by RNA polymerase II"/>
    <property type="evidence" value="ECO:0007669"/>
    <property type="project" value="TreeGrafter"/>
</dbReference>
<reference evidence="5 6" key="1">
    <citation type="submission" date="2017-09" db="EMBL/GenBank/DDBJ databases">
        <title>WGS assembly of Aquilegia coerulea Goldsmith.</title>
        <authorList>
            <person name="Hodges S."/>
            <person name="Kramer E."/>
            <person name="Nordborg M."/>
            <person name="Tomkins J."/>
            <person name="Borevitz J."/>
            <person name="Derieg N."/>
            <person name="Yan J."/>
            <person name="Mihaltcheva S."/>
            <person name="Hayes R.D."/>
            <person name="Rokhsar D."/>
        </authorList>
    </citation>
    <scope>NUCLEOTIDE SEQUENCE [LARGE SCALE GENOMIC DNA]</scope>
    <source>
        <strain evidence="6">cv. Goldsmith</strain>
    </source>
</reference>
<keyword evidence="6" id="KW-1185">Reference proteome</keyword>
<feature type="domain" description="Tify" evidence="4">
    <location>
        <begin position="356"/>
        <end position="410"/>
    </location>
</feature>
<evidence type="ECO:0000259" key="4">
    <source>
        <dbReference type="Pfam" id="PF16135"/>
    </source>
</evidence>
<dbReference type="EMBL" id="KZ305027">
    <property type="protein sequence ID" value="PIA53013.1"/>
    <property type="molecule type" value="Genomic_DNA"/>
</dbReference>
<dbReference type="Pfam" id="PF16135">
    <property type="entry name" value="TDBD"/>
    <property type="match status" value="1"/>
</dbReference>
<feature type="region of interest" description="Disordered" evidence="3">
    <location>
        <begin position="213"/>
        <end position="239"/>
    </location>
</feature>